<dbReference type="InterPro" id="IPR029033">
    <property type="entry name" value="His_PPase_superfam"/>
</dbReference>
<dbReference type="CDD" id="cd07067">
    <property type="entry name" value="HP_PGM_like"/>
    <property type="match status" value="1"/>
</dbReference>
<dbReference type="InterPro" id="IPR013078">
    <property type="entry name" value="His_Pase_superF_clade-1"/>
</dbReference>
<reference evidence="1 2" key="1">
    <citation type="submission" date="2023-07" db="EMBL/GenBank/DDBJ databases">
        <title>Sequencing the genomes of 1000 actinobacteria strains.</title>
        <authorList>
            <person name="Klenk H.-P."/>
        </authorList>
    </citation>
    <scope>NUCLEOTIDE SEQUENCE [LARGE SCALE GENOMIC DNA]</scope>
    <source>
        <strain evidence="1 2">DSM 17163</strain>
    </source>
</reference>
<dbReference type="EMBL" id="JAUSQX010000001">
    <property type="protein sequence ID" value="MDP9805552.1"/>
    <property type="molecule type" value="Genomic_DNA"/>
</dbReference>
<dbReference type="EC" id="3.1.3.-" evidence="1"/>
<proteinExistence type="predicted"/>
<dbReference type="Gene3D" id="3.40.50.1240">
    <property type="entry name" value="Phosphoglycerate mutase-like"/>
    <property type="match status" value="1"/>
</dbReference>
<protein>
    <submittedName>
        <fullName evidence="1">Phosphohistidine phosphatase</fullName>
        <ecNumber evidence="1">3.1.3.-</ecNumber>
    </submittedName>
</protein>
<keyword evidence="1" id="KW-0378">Hydrolase</keyword>
<dbReference type="Pfam" id="PF00300">
    <property type="entry name" value="His_Phos_1"/>
    <property type="match status" value="1"/>
</dbReference>
<keyword evidence="2" id="KW-1185">Reference proteome</keyword>
<accession>A0ABT9NDT1</accession>
<dbReference type="RefSeq" id="WP_307681828.1">
    <property type="nucleotide sequence ID" value="NZ_JAUSQX010000001.1"/>
</dbReference>
<name>A0ABT9NDT1_9ACTO</name>
<sequence length="160" mass="17227">MKTLVIMRHAQAAEGSPDHQRLLSDHGKSQATHVGQRVTKIVGTIDQLFVSDAKRTQETLASLQEGGLHADDVLIEPGLYLCAGDDVLDILRAKGSGDIVMVVAHEPTMSAVALELWDGKGEARFESGFPTAAAAVFKFEGDWENLPLGAMELHHFVTAP</sequence>
<dbReference type="SUPFAM" id="SSF53254">
    <property type="entry name" value="Phosphoglycerate mutase-like"/>
    <property type="match status" value="1"/>
</dbReference>
<dbReference type="SMART" id="SM00855">
    <property type="entry name" value="PGAM"/>
    <property type="match status" value="1"/>
</dbReference>
<evidence type="ECO:0000313" key="2">
    <source>
        <dbReference type="Proteomes" id="UP001243212"/>
    </source>
</evidence>
<organism evidence="1 2">
    <name type="scientific">Trueperella bonasi</name>
    <dbReference type="NCBI Taxonomy" id="312286"/>
    <lineage>
        <taxon>Bacteria</taxon>
        <taxon>Bacillati</taxon>
        <taxon>Actinomycetota</taxon>
        <taxon>Actinomycetes</taxon>
        <taxon>Actinomycetales</taxon>
        <taxon>Actinomycetaceae</taxon>
        <taxon>Trueperella</taxon>
    </lineage>
</organism>
<comment type="caution">
    <text evidence="1">The sequence shown here is derived from an EMBL/GenBank/DDBJ whole genome shotgun (WGS) entry which is preliminary data.</text>
</comment>
<dbReference type="GO" id="GO:0016787">
    <property type="term" value="F:hydrolase activity"/>
    <property type="evidence" value="ECO:0007669"/>
    <property type="project" value="UniProtKB-KW"/>
</dbReference>
<gene>
    <name evidence="1" type="ORF">J2S70_000134</name>
</gene>
<dbReference type="Proteomes" id="UP001243212">
    <property type="component" value="Unassembled WGS sequence"/>
</dbReference>
<evidence type="ECO:0000313" key="1">
    <source>
        <dbReference type="EMBL" id="MDP9805552.1"/>
    </source>
</evidence>